<gene>
    <name evidence="2" type="ORF">P9847_00780</name>
</gene>
<dbReference type="Pfam" id="PF08240">
    <property type="entry name" value="ADH_N"/>
    <property type="match status" value="1"/>
</dbReference>
<accession>A0ABU6PNT5</accession>
<evidence type="ECO:0000313" key="2">
    <source>
        <dbReference type="EMBL" id="MED5015836.1"/>
    </source>
</evidence>
<dbReference type="Gene3D" id="3.40.50.720">
    <property type="entry name" value="NAD(P)-binding Rossmann-like Domain"/>
    <property type="match status" value="1"/>
</dbReference>
<organism evidence="2 3">
    <name type="scientific">Paenibacillus chibensis</name>
    <dbReference type="NCBI Taxonomy" id="59846"/>
    <lineage>
        <taxon>Bacteria</taxon>
        <taxon>Bacillati</taxon>
        <taxon>Bacillota</taxon>
        <taxon>Bacilli</taxon>
        <taxon>Bacillales</taxon>
        <taxon>Paenibacillaceae</taxon>
        <taxon>Paenibacillus</taxon>
    </lineage>
</organism>
<dbReference type="InterPro" id="IPR013154">
    <property type="entry name" value="ADH-like_N"/>
</dbReference>
<dbReference type="Proteomes" id="UP001343257">
    <property type="component" value="Unassembled WGS sequence"/>
</dbReference>
<name>A0ABU6PNT5_9BACL</name>
<dbReference type="SUPFAM" id="SSF50129">
    <property type="entry name" value="GroES-like"/>
    <property type="match status" value="1"/>
</dbReference>
<protein>
    <submittedName>
        <fullName evidence="2">NAD(P)-dependent alcohol dehydrogenase</fullName>
    </submittedName>
</protein>
<dbReference type="SUPFAM" id="SSF51735">
    <property type="entry name" value="NAD(P)-binding Rossmann-fold domains"/>
    <property type="match status" value="1"/>
</dbReference>
<dbReference type="Gene3D" id="3.90.180.10">
    <property type="entry name" value="Medium-chain alcohol dehydrogenases, catalytic domain"/>
    <property type="match status" value="1"/>
</dbReference>
<dbReference type="InterPro" id="IPR013149">
    <property type="entry name" value="ADH-like_C"/>
</dbReference>
<dbReference type="InterPro" id="IPR052733">
    <property type="entry name" value="Chloroplast_QOR"/>
</dbReference>
<dbReference type="SMART" id="SM00829">
    <property type="entry name" value="PKS_ER"/>
    <property type="match status" value="1"/>
</dbReference>
<dbReference type="CDD" id="cd08267">
    <property type="entry name" value="MDR1"/>
    <property type="match status" value="1"/>
</dbReference>
<dbReference type="Pfam" id="PF00107">
    <property type="entry name" value="ADH_zinc_N"/>
    <property type="match status" value="1"/>
</dbReference>
<dbReference type="Pfam" id="PF13602">
    <property type="entry name" value="ADH_zinc_N_2"/>
    <property type="match status" value="1"/>
</dbReference>
<feature type="domain" description="Enoyl reductase (ER)" evidence="1">
    <location>
        <begin position="10"/>
        <end position="301"/>
    </location>
</feature>
<proteinExistence type="predicted"/>
<dbReference type="InterPro" id="IPR036291">
    <property type="entry name" value="NAD(P)-bd_dom_sf"/>
</dbReference>
<sequence length="304" mass="33130">MKAIICTKYGAPDVLKLQEIAKPVPGDKEVLVKIAATTVNSGDCRIRGLRAPLLLQFVMRLIVGLRRPKQPILGVELAGEIEAIGKDVKGFRAGDRVFAFTGMNSGGTYTEYVSLPEGGFTLLLPDGVSYEEGAALSFGGTSALHFFRKAGIRKGQKVLIYGASGAVGTAAVQLAKYYGTEVTGVCGPKNVDLIRSLGADRVMDYTKEDFTKSEERYDIIFDAVGKITKSRCRKALAPNGTFVTVEGLEVAKVRRDDLKLLITLMEEGRFKPVIDRRYRLEQIPEAHRYVDEGHKIGSVIITVG</sequence>
<dbReference type="RefSeq" id="WP_328274577.1">
    <property type="nucleotide sequence ID" value="NZ_JARTLD010000002.1"/>
</dbReference>
<dbReference type="PANTHER" id="PTHR44013">
    <property type="entry name" value="ZINC-TYPE ALCOHOL DEHYDROGENASE-LIKE PROTEIN C16A3.02C"/>
    <property type="match status" value="1"/>
</dbReference>
<comment type="caution">
    <text evidence="2">The sequence shown here is derived from an EMBL/GenBank/DDBJ whole genome shotgun (WGS) entry which is preliminary data.</text>
</comment>
<dbReference type="InterPro" id="IPR011032">
    <property type="entry name" value="GroES-like_sf"/>
</dbReference>
<reference evidence="2 3" key="1">
    <citation type="submission" date="2023-03" db="EMBL/GenBank/DDBJ databases">
        <title>Bacillus Genome Sequencing.</title>
        <authorList>
            <person name="Dunlap C."/>
        </authorList>
    </citation>
    <scope>NUCLEOTIDE SEQUENCE [LARGE SCALE GENOMIC DNA]</scope>
    <source>
        <strain evidence="2 3">NRS-52</strain>
    </source>
</reference>
<dbReference type="InterPro" id="IPR020843">
    <property type="entry name" value="ER"/>
</dbReference>
<keyword evidence="3" id="KW-1185">Reference proteome</keyword>
<evidence type="ECO:0000259" key="1">
    <source>
        <dbReference type="SMART" id="SM00829"/>
    </source>
</evidence>
<evidence type="ECO:0000313" key="3">
    <source>
        <dbReference type="Proteomes" id="UP001343257"/>
    </source>
</evidence>
<dbReference type="EMBL" id="JARTLD010000002">
    <property type="protein sequence ID" value="MED5015836.1"/>
    <property type="molecule type" value="Genomic_DNA"/>
</dbReference>
<dbReference type="PANTHER" id="PTHR44013:SF1">
    <property type="entry name" value="ZINC-TYPE ALCOHOL DEHYDROGENASE-LIKE PROTEIN C16A3.02C"/>
    <property type="match status" value="1"/>
</dbReference>